<dbReference type="PROSITE" id="PS50893">
    <property type="entry name" value="ABC_TRANSPORTER_2"/>
    <property type="match status" value="1"/>
</dbReference>
<evidence type="ECO:0000256" key="4">
    <source>
        <dbReference type="ARBA" id="ARBA00022840"/>
    </source>
</evidence>
<dbReference type="CDD" id="cd03235">
    <property type="entry name" value="ABC_Metallic_Cations"/>
    <property type="match status" value="1"/>
</dbReference>
<evidence type="ECO:0000256" key="2">
    <source>
        <dbReference type="ARBA" id="ARBA00022448"/>
    </source>
</evidence>
<dbReference type="SMART" id="SM00382">
    <property type="entry name" value="AAA"/>
    <property type="match status" value="1"/>
</dbReference>
<dbReference type="GO" id="GO:0016887">
    <property type="term" value="F:ATP hydrolysis activity"/>
    <property type="evidence" value="ECO:0007669"/>
    <property type="project" value="InterPro"/>
</dbReference>
<dbReference type="InterPro" id="IPR017871">
    <property type="entry name" value="ABC_transporter-like_CS"/>
</dbReference>
<reference evidence="6 7" key="1">
    <citation type="submission" date="2019-06" db="EMBL/GenBank/DDBJ databases">
        <title>Sequencing the genomes of 1000 actinobacteria strains.</title>
        <authorList>
            <person name="Klenk H.-P."/>
        </authorList>
    </citation>
    <scope>NUCLEOTIDE SEQUENCE [LARGE SCALE GENOMIC DNA]</scope>
    <source>
        <strain evidence="6 7">DSM 18031</strain>
    </source>
</reference>
<dbReference type="InterPro" id="IPR027417">
    <property type="entry name" value="P-loop_NTPase"/>
</dbReference>
<dbReference type="GO" id="GO:0005524">
    <property type="term" value="F:ATP binding"/>
    <property type="evidence" value="ECO:0007669"/>
    <property type="project" value="UniProtKB-KW"/>
</dbReference>
<gene>
    <name evidence="6" type="ORF">FB466_2046</name>
</gene>
<dbReference type="OrthoDB" id="5296765at2"/>
<accession>A0A543HRZ9</accession>
<dbReference type="PANTHER" id="PTHR42734:SF5">
    <property type="entry name" value="IRON TRANSPORT SYSTEM ATP-BINDING PROTEIN HI_0361-RELATED"/>
    <property type="match status" value="1"/>
</dbReference>
<dbReference type="PANTHER" id="PTHR42734">
    <property type="entry name" value="METAL TRANSPORT SYSTEM ATP-BINDING PROTEIN TM_0124-RELATED"/>
    <property type="match status" value="1"/>
</dbReference>
<dbReference type="InterPro" id="IPR003439">
    <property type="entry name" value="ABC_transporter-like_ATP-bd"/>
</dbReference>
<evidence type="ECO:0000256" key="1">
    <source>
        <dbReference type="ARBA" id="ARBA00005417"/>
    </source>
</evidence>
<organism evidence="6 7">
    <name type="scientific">Klugiella xanthotipulae</name>
    <dbReference type="NCBI Taxonomy" id="244735"/>
    <lineage>
        <taxon>Bacteria</taxon>
        <taxon>Bacillati</taxon>
        <taxon>Actinomycetota</taxon>
        <taxon>Actinomycetes</taxon>
        <taxon>Micrococcales</taxon>
        <taxon>Microbacteriaceae</taxon>
        <taxon>Klugiella</taxon>
    </lineage>
</organism>
<evidence type="ECO:0000313" key="7">
    <source>
        <dbReference type="Proteomes" id="UP000318331"/>
    </source>
</evidence>
<dbReference type="PROSITE" id="PS00211">
    <property type="entry name" value="ABC_TRANSPORTER_1"/>
    <property type="match status" value="1"/>
</dbReference>
<dbReference type="Pfam" id="PF00005">
    <property type="entry name" value="ABC_tran"/>
    <property type="match status" value="1"/>
</dbReference>
<protein>
    <submittedName>
        <fullName evidence="6">Manganese transport system ATP-binding protein</fullName>
    </submittedName>
</protein>
<name>A0A543HRZ9_9MICO</name>
<dbReference type="EMBL" id="VFPN01000003">
    <property type="protein sequence ID" value="TQM61116.1"/>
    <property type="molecule type" value="Genomic_DNA"/>
</dbReference>
<keyword evidence="4 6" id="KW-0067">ATP-binding</keyword>
<evidence type="ECO:0000313" key="6">
    <source>
        <dbReference type="EMBL" id="TQM61116.1"/>
    </source>
</evidence>
<dbReference type="InterPro" id="IPR050153">
    <property type="entry name" value="Metal_Ion_Import_ABC"/>
</dbReference>
<evidence type="ECO:0000256" key="3">
    <source>
        <dbReference type="ARBA" id="ARBA00022741"/>
    </source>
</evidence>
<feature type="domain" description="ABC transporter" evidence="5">
    <location>
        <begin position="8"/>
        <end position="242"/>
    </location>
</feature>
<dbReference type="InterPro" id="IPR003593">
    <property type="entry name" value="AAA+_ATPase"/>
</dbReference>
<dbReference type="AlphaFoldDB" id="A0A543HRZ9"/>
<sequence length="257" mass="26523">MAADDVVLELREVSVSYGTVRALEGASLRLRAGVVTGLVGVNGSGKSTLMKSILGLVQPTSGTVTVRGGSVAAARRKASITYVPQTESIDETFPLSVGQVVEMGRYGRLGMTRRLAPADRAACREAVARTGTEKLVERSIGELSGGQRKRVFLARAIAQGADILLLDEPFSGVDATSQREISAVIRSLAAEGVSVLISSHDVASLPGLCDSVVLWYRRALFEGSPADALSDAHLARAFAAGLGEGSAGAVTGEGGAV</sequence>
<dbReference type="SUPFAM" id="SSF52540">
    <property type="entry name" value="P-loop containing nucleoside triphosphate hydrolases"/>
    <property type="match status" value="1"/>
</dbReference>
<evidence type="ECO:0000259" key="5">
    <source>
        <dbReference type="PROSITE" id="PS50893"/>
    </source>
</evidence>
<proteinExistence type="inferred from homology"/>
<keyword evidence="7" id="KW-1185">Reference proteome</keyword>
<comment type="caution">
    <text evidence="6">The sequence shown here is derived from an EMBL/GenBank/DDBJ whole genome shotgun (WGS) entry which is preliminary data.</text>
</comment>
<dbReference type="Gene3D" id="3.40.50.300">
    <property type="entry name" value="P-loop containing nucleotide triphosphate hydrolases"/>
    <property type="match status" value="1"/>
</dbReference>
<keyword evidence="3" id="KW-0547">Nucleotide-binding</keyword>
<comment type="similarity">
    <text evidence="1">Belongs to the ABC transporter superfamily.</text>
</comment>
<keyword evidence="2" id="KW-0813">Transport</keyword>
<dbReference type="Proteomes" id="UP000318331">
    <property type="component" value="Unassembled WGS sequence"/>
</dbReference>